<accession>A0AAU9PB56</accession>
<sequence>MCTPTTVDLHFDPNTYTYYELGEDSLVVMKNTLPYKPPLTPPSSFSICNSRICIDKKKGAQQQSPTLLSTKLGLLNIRRKSLDLNPLSSNLHSSGESLSDVYLDLVYKKKVRIVCLRMEKSKESIVCKKEFGSLMLESDVEMDYEQGLYRRWI</sequence>
<name>A0AAU9PB56_9ASTR</name>
<dbReference type="EMBL" id="CAKMRJ010005523">
    <property type="protein sequence ID" value="CAH1447518.1"/>
    <property type="molecule type" value="Genomic_DNA"/>
</dbReference>
<keyword evidence="2" id="KW-1185">Reference proteome</keyword>
<gene>
    <name evidence="1" type="ORF">LVIROSA_LOCUS33122</name>
</gene>
<evidence type="ECO:0000313" key="2">
    <source>
        <dbReference type="Proteomes" id="UP001157418"/>
    </source>
</evidence>
<dbReference type="Proteomes" id="UP001157418">
    <property type="component" value="Unassembled WGS sequence"/>
</dbReference>
<comment type="caution">
    <text evidence="1">The sequence shown here is derived from an EMBL/GenBank/DDBJ whole genome shotgun (WGS) entry which is preliminary data.</text>
</comment>
<evidence type="ECO:0000313" key="1">
    <source>
        <dbReference type="EMBL" id="CAH1447518.1"/>
    </source>
</evidence>
<proteinExistence type="predicted"/>
<organism evidence="1 2">
    <name type="scientific">Lactuca virosa</name>
    <dbReference type="NCBI Taxonomy" id="75947"/>
    <lineage>
        <taxon>Eukaryota</taxon>
        <taxon>Viridiplantae</taxon>
        <taxon>Streptophyta</taxon>
        <taxon>Embryophyta</taxon>
        <taxon>Tracheophyta</taxon>
        <taxon>Spermatophyta</taxon>
        <taxon>Magnoliopsida</taxon>
        <taxon>eudicotyledons</taxon>
        <taxon>Gunneridae</taxon>
        <taxon>Pentapetalae</taxon>
        <taxon>asterids</taxon>
        <taxon>campanulids</taxon>
        <taxon>Asterales</taxon>
        <taxon>Asteraceae</taxon>
        <taxon>Cichorioideae</taxon>
        <taxon>Cichorieae</taxon>
        <taxon>Lactucinae</taxon>
        <taxon>Lactuca</taxon>
    </lineage>
</organism>
<reference evidence="1 2" key="1">
    <citation type="submission" date="2022-01" db="EMBL/GenBank/DDBJ databases">
        <authorList>
            <person name="Xiong W."/>
            <person name="Schranz E."/>
        </authorList>
    </citation>
    <scope>NUCLEOTIDE SEQUENCE [LARGE SCALE GENOMIC DNA]</scope>
</reference>
<dbReference type="AlphaFoldDB" id="A0AAU9PB56"/>
<protein>
    <submittedName>
        <fullName evidence="1">Uncharacterized protein</fullName>
    </submittedName>
</protein>